<dbReference type="Gene3D" id="3.40.630.30">
    <property type="match status" value="1"/>
</dbReference>
<evidence type="ECO:0000313" key="3">
    <source>
        <dbReference type="Proteomes" id="UP000249299"/>
    </source>
</evidence>
<evidence type="ECO:0000259" key="1">
    <source>
        <dbReference type="PROSITE" id="PS51186"/>
    </source>
</evidence>
<reference evidence="2 3" key="1">
    <citation type="submission" date="2017-07" db="EMBL/GenBank/DDBJ databases">
        <title>Draft Genome Sequences of Select Purple Nonsulfur Bacteria.</title>
        <authorList>
            <person name="Lasarre B."/>
            <person name="Mckinlay J.B."/>
        </authorList>
    </citation>
    <scope>NUCLEOTIDE SEQUENCE [LARGE SCALE GENOMIC DNA]</scope>
    <source>
        <strain evidence="2 3">DSM 11290</strain>
    </source>
</reference>
<evidence type="ECO:0000313" key="2">
    <source>
        <dbReference type="EMBL" id="RAI28812.1"/>
    </source>
</evidence>
<sequence length="165" mass="17538">MTPDDIEVRTARAPETVALHEMWLTAPDRYDWAPAESDDAPLLAELDVLVADRRVWAAFDADGAPVGLAAAGEIDSQLFLSVLGVAEDARLQGIGRRLLEPVVDFGIAAQYPALVTVTARHGAGATFLRHCGFVDLPEGRESAGLAALLGDDPNAPIKCALARRL</sequence>
<keyword evidence="3" id="KW-1185">Reference proteome</keyword>
<gene>
    <name evidence="2" type="ORF">CH339_05290</name>
</gene>
<dbReference type="OrthoDB" id="7860686at2"/>
<accession>A0A327JV55</accession>
<name>A0A327JV55_9HYPH</name>
<dbReference type="PROSITE" id="PS51186">
    <property type="entry name" value="GNAT"/>
    <property type="match status" value="1"/>
</dbReference>
<dbReference type="GO" id="GO:0016747">
    <property type="term" value="F:acyltransferase activity, transferring groups other than amino-acyl groups"/>
    <property type="evidence" value="ECO:0007669"/>
    <property type="project" value="InterPro"/>
</dbReference>
<dbReference type="EMBL" id="NPEV01000007">
    <property type="protein sequence ID" value="RAI28812.1"/>
    <property type="molecule type" value="Genomic_DNA"/>
</dbReference>
<dbReference type="Pfam" id="PF00583">
    <property type="entry name" value="Acetyltransf_1"/>
    <property type="match status" value="1"/>
</dbReference>
<dbReference type="AlphaFoldDB" id="A0A327JV55"/>
<dbReference type="Proteomes" id="UP000249299">
    <property type="component" value="Unassembled WGS sequence"/>
</dbReference>
<dbReference type="InterPro" id="IPR000182">
    <property type="entry name" value="GNAT_dom"/>
</dbReference>
<organism evidence="2 3">
    <name type="scientific">Rhodobium orientis</name>
    <dbReference type="NCBI Taxonomy" id="34017"/>
    <lineage>
        <taxon>Bacteria</taxon>
        <taxon>Pseudomonadati</taxon>
        <taxon>Pseudomonadota</taxon>
        <taxon>Alphaproteobacteria</taxon>
        <taxon>Hyphomicrobiales</taxon>
        <taxon>Rhodobiaceae</taxon>
        <taxon>Rhodobium</taxon>
    </lineage>
</organism>
<proteinExistence type="predicted"/>
<dbReference type="CDD" id="cd04301">
    <property type="entry name" value="NAT_SF"/>
    <property type="match status" value="1"/>
</dbReference>
<protein>
    <recommendedName>
        <fullName evidence="1">N-acetyltransferase domain-containing protein</fullName>
    </recommendedName>
</protein>
<comment type="caution">
    <text evidence="2">The sequence shown here is derived from an EMBL/GenBank/DDBJ whole genome shotgun (WGS) entry which is preliminary data.</text>
</comment>
<dbReference type="RefSeq" id="WP_111433238.1">
    <property type="nucleotide sequence ID" value="NZ_JACIGG010000014.1"/>
</dbReference>
<dbReference type="InterPro" id="IPR016181">
    <property type="entry name" value="Acyl_CoA_acyltransferase"/>
</dbReference>
<dbReference type="SUPFAM" id="SSF55729">
    <property type="entry name" value="Acyl-CoA N-acyltransferases (Nat)"/>
    <property type="match status" value="1"/>
</dbReference>
<feature type="domain" description="N-acetyltransferase" evidence="1">
    <location>
        <begin position="6"/>
        <end position="151"/>
    </location>
</feature>